<protein>
    <recommendedName>
        <fullName evidence="3">Heterokaryon incompatibility domain-containing protein</fullName>
    </recommendedName>
</protein>
<dbReference type="RefSeq" id="XP_060326733.1">
    <property type="nucleotide sequence ID" value="XM_060474031.1"/>
</dbReference>
<dbReference type="AlphaFoldDB" id="A0AA39JUH0"/>
<evidence type="ECO:0008006" key="3">
    <source>
        <dbReference type="Google" id="ProtNLM"/>
    </source>
</evidence>
<dbReference type="Proteomes" id="UP001175211">
    <property type="component" value="Unassembled WGS sequence"/>
</dbReference>
<proteinExistence type="predicted"/>
<name>A0AA39JUH0_ARMTA</name>
<evidence type="ECO:0000313" key="1">
    <source>
        <dbReference type="EMBL" id="KAK0449018.1"/>
    </source>
</evidence>
<sequence>MASGRFEILRNGVKLVLSCLCPTAVQEDDSNPDTTPRDDPLRTTDVGLWLSLESPEKAVTYHLGTTMGEKKTLPEVIISAVIEDDSKKSIAVPKQQIYISKKIVICSSSDSVPYHYVVRPISSTCRTNLDVNNLLEELTTTILTSTLSPSGPPNRPSTANPDVEELLQRLTNIIRQYHAPTSIDIPCTSLDIDGLLEELRTILPRYCSHASLKTILSQYRLPAPADTHCTDLGINGLLRELNTALGTSYTLNPDLSSLLEPFIVPGATVRDDIHKKLEDEDQKMRQAALVNNQIVDPRVPPRRVWDLYSNRVVPLWKIPVEHWSKIWAISHAWMDENDRLDVWTPINGREWPVPVPKGADLRLIRIELLNLGAEYVWLDVLCLRRRGGPRDDLCEDEWKLDVRTVGNVYEKAERVVCYFSGLGLPLRFKMNDFTSDRSWFKRAWILQQLTGNYIIGGQPSESGEEDMGMEKDVKTEFDKKLLELKNINRSRVFDVLRHMRDRVSINAVDRVAGLAYLLRSQKLPTYYEAKTPEEAWTMLVETMDERNRAKLLFLYPEPGKARKLWGPSWNQVMAENLPTMDSGIQLYDNMVGRDDIMKTDFYYGYCIEKGCVRGLDKEGSEGELRRGELISHKHSISPATHQYPIPTASYTLIGSDPWSPQSGRSKDENSKQYWVVGELRESGQMFKKVSVFQIDNAGHVMNLLDESGIAQKTHNTLI</sequence>
<gene>
    <name evidence="1" type="ORF">EV420DRAFT_1565499</name>
</gene>
<evidence type="ECO:0000313" key="2">
    <source>
        <dbReference type="Proteomes" id="UP001175211"/>
    </source>
</evidence>
<keyword evidence="2" id="KW-1185">Reference proteome</keyword>
<organism evidence="1 2">
    <name type="scientific">Armillaria tabescens</name>
    <name type="common">Ringless honey mushroom</name>
    <name type="synonym">Agaricus tabescens</name>
    <dbReference type="NCBI Taxonomy" id="1929756"/>
    <lineage>
        <taxon>Eukaryota</taxon>
        <taxon>Fungi</taxon>
        <taxon>Dikarya</taxon>
        <taxon>Basidiomycota</taxon>
        <taxon>Agaricomycotina</taxon>
        <taxon>Agaricomycetes</taxon>
        <taxon>Agaricomycetidae</taxon>
        <taxon>Agaricales</taxon>
        <taxon>Marasmiineae</taxon>
        <taxon>Physalacriaceae</taxon>
        <taxon>Desarmillaria</taxon>
    </lineage>
</organism>
<comment type="caution">
    <text evidence="1">The sequence shown here is derived from an EMBL/GenBank/DDBJ whole genome shotgun (WGS) entry which is preliminary data.</text>
</comment>
<dbReference type="GeneID" id="85357579"/>
<accession>A0AA39JUH0</accession>
<reference evidence="1" key="1">
    <citation type="submission" date="2023-06" db="EMBL/GenBank/DDBJ databases">
        <authorList>
            <consortium name="Lawrence Berkeley National Laboratory"/>
            <person name="Ahrendt S."/>
            <person name="Sahu N."/>
            <person name="Indic B."/>
            <person name="Wong-Bajracharya J."/>
            <person name="Merenyi Z."/>
            <person name="Ke H.-M."/>
            <person name="Monk M."/>
            <person name="Kocsube S."/>
            <person name="Drula E."/>
            <person name="Lipzen A."/>
            <person name="Balint B."/>
            <person name="Henrissat B."/>
            <person name="Andreopoulos B."/>
            <person name="Martin F.M."/>
            <person name="Harder C.B."/>
            <person name="Rigling D."/>
            <person name="Ford K.L."/>
            <person name="Foster G.D."/>
            <person name="Pangilinan J."/>
            <person name="Papanicolaou A."/>
            <person name="Barry K."/>
            <person name="LaButti K."/>
            <person name="Viragh M."/>
            <person name="Koriabine M."/>
            <person name="Yan M."/>
            <person name="Riley R."/>
            <person name="Champramary S."/>
            <person name="Plett K.L."/>
            <person name="Tsai I.J."/>
            <person name="Slot J."/>
            <person name="Sipos G."/>
            <person name="Plett J."/>
            <person name="Nagy L.G."/>
            <person name="Grigoriev I.V."/>
        </authorList>
    </citation>
    <scope>NUCLEOTIDE SEQUENCE</scope>
    <source>
        <strain evidence="1">CCBAS 213</strain>
    </source>
</reference>
<dbReference type="EMBL" id="JAUEPS010000039">
    <property type="protein sequence ID" value="KAK0449018.1"/>
    <property type="molecule type" value="Genomic_DNA"/>
</dbReference>